<evidence type="ECO:0000256" key="2">
    <source>
        <dbReference type="ARBA" id="ARBA00009209"/>
    </source>
</evidence>
<feature type="non-terminal residue" evidence="8">
    <location>
        <position position="1"/>
    </location>
</feature>
<keyword evidence="7" id="KW-0119">Carbohydrate metabolism</keyword>
<organism evidence="8">
    <name type="scientific">uncultured Sphingobium sp</name>
    <dbReference type="NCBI Taxonomy" id="316087"/>
    <lineage>
        <taxon>Bacteria</taxon>
        <taxon>Pseudomonadati</taxon>
        <taxon>Pseudomonadota</taxon>
        <taxon>Alphaproteobacteria</taxon>
        <taxon>Sphingomonadales</taxon>
        <taxon>Sphingomonadaceae</taxon>
        <taxon>Sphingobium</taxon>
        <taxon>environmental samples</taxon>
    </lineage>
</organism>
<name>A0A060C5F7_9SPHN</name>
<comment type="catalytic activity">
    <reaction evidence="1">
        <text>Endohydrolysis of (1-&gt;4)-beta-D-glucosidic linkages in cellulose, lichenin and cereal beta-D-glucans.</text>
        <dbReference type="EC" id="3.2.1.4"/>
    </reaction>
</comment>
<keyword evidence="5" id="KW-0136">Cellulose degradation</keyword>
<dbReference type="InterPro" id="IPR002037">
    <property type="entry name" value="Glyco_hydro_8"/>
</dbReference>
<dbReference type="GO" id="GO:0008810">
    <property type="term" value="F:cellulase activity"/>
    <property type="evidence" value="ECO:0007669"/>
    <property type="project" value="UniProtKB-EC"/>
</dbReference>
<dbReference type="InterPro" id="IPR008928">
    <property type="entry name" value="6-hairpin_glycosidase_sf"/>
</dbReference>
<protein>
    <recommendedName>
        <fullName evidence="3">cellulase</fullName>
        <ecNumber evidence="3">3.2.1.4</ecNumber>
    </recommendedName>
</protein>
<dbReference type="SUPFAM" id="SSF48208">
    <property type="entry name" value="Six-hairpin glycosidases"/>
    <property type="match status" value="1"/>
</dbReference>
<dbReference type="GO" id="GO:0030245">
    <property type="term" value="P:cellulose catabolic process"/>
    <property type="evidence" value="ECO:0007669"/>
    <property type="project" value="UniProtKB-KW"/>
</dbReference>
<keyword evidence="6" id="KW-0326">Glycosidase</keyword>
<evidence type="ECO:0000256" key="3">
    <source>
        <dbReference type="ARBA" id="ARBA00012601"/>
    </source>
</evidence>
<proteinExistence type="inferred from homology"/>
<sequence>ERRPPGPPLRRRHLLAWAGALTGWAGRSRAGQPPDPRVLAAWSAFRARFLTAEGRVVDTGNGGISHSEGQGWALFLAEYCADRAAFDRILAWTRQTLIRPWDQLHAWRHVPGRAPQAADRNNATDGDLFLAAALLRAPGAGGTAQ</sequence>
<comment type="similarity">
    <text evidence="2">Belongs to the glycosyl hydrolase 8 (cellulase D) family.</text>
</comment>
<dbReference type="EC" id="3.2.1.4" evidence="3"/>
<evidence type="ECO:0000256" key="7">
    <source>
        <dbReference type="ARBA" id="ARBA00023326"/>
    </source>
</evidence>
<evidence type="ECO:0000313" key="8">
    <source>
        <dbReference type="EMBL" id="AIA88280.1"/>
    </source>
</evidence>
<evidence type="ECO:0000256" key="1">
    <source>
        <dbReference type="ARBA" id="ARBA00000966"/>
    </source>
</evidence>
<evidence type="ECO:0000256" key="5">
    <source>
        <dbReference type="ARBA" id="ARBA00023001"/>
    </source>
</evidence>
<accession>A0A060C5F7</accession>
<dbReference type="AlphaFoldDB" id="A0A060C5F7"/>
<dbReference type="Gene3D" id="1.50.10.10">
    <property type="match status" value="1"/>
</dbReference>
<dbReference type="Pfam" id="PF01270">
    <property type="entry name" value="Glyco_hydro_8"/>
    <property type="match status" value="1"/>
</dbReference>
<evidence type="ECO:0000256" key="4">
    <source>
        <dbReference type="ARBA" id="ARBA00022801"/>
    </source>
</evidence>
<reference evidence="8" key="1">
    <citation type="journal article" date="2013" name="Environ. Microbiol.">
        <title>Seasonally variable intestinal metagenomes of the red palm weevil (Rhynchophorus ferrugineus).</title>
        <authorList>
            <person name="Jia S."/>
            <person name="Zhang X."/>
            <person name="Zhang G."/>
            <person name="Yin A."/>
            <person name="Zhang S."/>
            <person name="Li F."/>
            <person name="Wang L."/>
            <person name="Zhao D."/>
            <person name="Yun Q."/>
            <person name="Tala"/>
            <person name="Wang J."/>
            <person name="Sun G."/>
            <person name="Baabdullah M."/>
            <person name="Yu X."/>
            <person name="Hu S."/>
            <person name="Al-Mssallem I.S."/>
            <person name="Yu J."/>
        </authorList>
    </citation>
    <scope>NUCLEOTIDE SEQUENCE</scope>
</reference>
<dbReference type="InterPro" id="IPR012341">
    <property type="entry name" value="6hp_glycosidase-like_sf"/>
</dbReference>
<evidence type="ECO:0000256" key="6">
    <source>
        <dbReference type="ARBA" id="ARBA00023295"/>
    </source>
</evidence>
<keyword evidence="4" id="KW-0378">Hydrolase</keyword>
<dbReference type="EMBL" id="KF120999">
    <property type="protein sequence ID" value="AIA88280.1"/>
    <property type="molecule type" value="Genomic_DNA"/>
</dbReference>
<keyword evidence="7" id="KW-0624">Polysaccharide degradation</keyword>